<dbReference type="OrthoDB" id="21595at2759"/>
<name>A0A8H3I4Y3_9LECA</name>
<feature type="region of interest" description="Disordered" evidence="1">
    <location>
        <begin position="131"/>
        <end position="224"/>
    </location>
</feature>
<dbReference type="Pfam" id="PF00307">
    <property type="entry name" value="CH"/>
    <property type="match status" value="1"/>
</dbReference>
<feature type="compositionally biased region" description="Polar residues" evidence="1">
    <location>
        <begin position="208"/>
        <end position="218"/>
    </location>
</feature>
<dbReference type="CDD" id="cd21210">
    <property type="entry name" value="CH_SCP1-like"/>
    <property type="match status" value="1"/>
</dbReference>
<feature type="compositionally biased region" description="Polar residues" evidence="1">
    <location>
        <begin position="146"/>
        <end position="179"/>
    </location>
</feature>
<feature type="compositionally biased region" description="Basic and acidic residues" evidence="1">
    <location>
        <begin position="267"/>
        <end position="371"/>
    </location>
</feature>
<keyword evidence="4" id="KW-1185">Reference proteome</keyword>
<proteinExistence type="predicted"/>
<accession>A0A8H3I4Y3</accession>
<feature type="compositionally biased region" description="Low complexity" evidence="1">
    <location>
        <begin position="515"/>
        <end position="529"/>
    </location>
</feature>
<dbReference type="PROSITE" id="PS50021">
    <property type="entry name" value="CH"/>
    <property type="match status" value="1"/>
</dbReference>
<feature type="compositionally biased region" description="Polar residues" evidence="1">
    <location>
        <begin position="481"/>
        <end position="491"/>
    </location>
</feature>
<comment type="caution">
    <text evidence="3">The sequence shown here is derived from an EMBL/GenBank/DDBJ whole genome shotgun (WGS) entry which is preliminary data.</text>
</comment>
<evidence type="ECO:0000259" key="2">
    <source>
        <dbReference type="PROSITE" id="PS50021"/>
    </source>
</evidence>
<dbReference type="PRINTS" id="PR01217">
    <property type="entry name" value="PRICHEXTENSN"/>
</dbReference>
<sequence>MASVSSLDKDLRNLRLGKYTPQAANEVRKWIEETLGEPIAPGDLLDALKDGTVLCKLVNLATGPPGVRFKQSPMPFVQMENISHFLRACQSSPLNLQSHDIFQTVDLYDKKDPAQVLQCISAFSRRAHETTPDRFTTMLGGKSKIGTMSPQSTGGFSASGSSYSRPRGISNSSAGSSVTPTLPSRSGGRRSPTRSSDSTSSVNGGTPISPSGNTSSWSRKTDEGATTPAWNIHQYGYMGGASQGNQGITFGGRRQITTPAPKVPSLAEKERRRREAEAEADRLRIQAEETEEKRRVEREAEEERERIAEQERWAEATRKQREQEQRRLEEEKRRWEEEERKWQEEEEARVQEERAAEARLERERMQKRTGSDTRLQGQFLSQYQAEQRQLAPNQIGEDPARTAEREHVKELERELAMAKEREKQYERERLERLNMDRGRSQNGLMTSNDRSRSRPLPTAPTKPQKQDVSDQGQTSERDSLSQEWSKYNNDGPSSPELPQAPPQPPRPLPSPAPYQQPARNLHTPSSIQSQPPPPSVDAQPPVQPPRPLPTPSPSLPTRPLPDPRAYTNPSTTPSPSKQPQSTKPSPFTPKLPSSLLHREMELDRQRQQEWEEAQKATKEAAARGVGAGETIGPAGESWDVHQYGYLGGDSQNNVGTGIGFGARRQIMGPRPGPGGR</sequence>
<evidence type="ECO:0000256" key="1">
    <source>
        <dbReference type="SAM" id="MobiDB-lite"/>
    </source>
</evidence>
<dbReference type="InterPro" id="IPR050606">
    <property type="entry name" value="Calponin-like"/>
</dbReference>
<evidence type="ECO:0000313" key="3">
    <source>
        <dbReference type="EMBL" id="CAF9915082.1"/>
    </source>
</evidence>
<feature type="compositionally biased region" description="Basic and acidic residues" evidence="1">
    <location>
        <begin position="398"/>
        <end position="439"/>
    </location>
</feature>
<organism evidence="3 4">
    <name type="scientific">Heterodermia speciosa</name>
    <dbReference type="NCBI Taxonomy" id="116794"/>
    <lineage>
        <taxon>Eukaryota</taxon>
        <taxon>Fungi</taxon>
        <taxon>Dikarya</taxon>
        <taxon>Ascomycota</taxon>
        <taxon>Pezizomycotina</taxon>
        <taxon>Lecanoromycetes</taxon>
        <taxon>OSLEUM clade</taxon>
        <taxon>Lecanoromycetidae</taxon>
        <taxon>Caliciales</taxon>
        <taxon>Physciaceae</taxon>
        <taxon>Heterodermia</taxon>
    </lineage>
</organism>
<protein>
    <recommendedName>
        <fullName evidence="2">Calponin-homology (CH) domain-containing protein</fullName>
    </recommendedName>
</protein>
<reference evidence="3" key="1">
    <citation type="submission" date="2021-03" db="EMBL/GenBank/DDBJ databases">
        <authorList>
            <person name="Tagirdzhanova G."/>
        </authorList>
    </citation>
    <scope>NUCLEOTIDE SEQUENCE</scope>
</reference>
<dbReference type="PANTHER" id="PTHR47385:SF14">
    <property type="entry name" value="TRANSGELIN"/>
    <property type="match status" value="1"/>
</dbReference>
<feature type="compositionally biased region" description="Basic and acidic residues" evidence="1">
    <location>
        <begin position="596"/>
        <end position="621"/>
    </location>
</feature>
<dbReference type="SUPFAM" id="SSF47576">
    <property type="entry name" value="Calponin-homology domain, CH-domain"/>
    <property type="match status" value="1"/>
</dbReference>
<dbReference type="AlphaFoldDB" id="A0A8H3I4Y3"/>
<dbReference type="InterPro" id="IPR036872">
    <property type="entry name" value="CH_dom_sf"/>
</dbReference>
<dbReference type="GO" id="GO:0051015">
    <property type="term" value="F:actin filament binding"/>
    <property type="evidence" value="ECO:0007669"/>
    <property type="project" value="TreeGrafter"/>
</dbReference>
<feature type="compositionally biased region" description="Pro residues" evidence="1">
    <location>
        <begin position="530"/>
        <end position="562"/>
    </location>
</feature>
<dbReference type="Proteomes" id="UP000664521">
    <property type="component" value="Unassembled WGS sequence"/>
</dbReference>
<dbReference type="SMART" id="SM00033">
    <property type="entry name" value="CH"/>
    <property type="match status" value="1"/>
</dbReference>
<feature type="domain" description="Calponin-homology (CH)" evidence="2">
    <location>
        <begin position="21"/>
        <end position="128"/>
    </location>
</feature>
<dbReference type="Gene3D" id="1.10.418.10">
    <property type="entry name" value="Calponin-like domain"/>
    <property type="match status" value="1"/>
</dbReference>
<feature type="region of interest" description="Disordered" evidence="1">
    <location>
        <begin position="246"/>
        <end position="636"/>
    </location>
</feature>
<feature type="region of interest" description="Disordered" evidence="1">
    <location>
        <begin position="656"/>
        <end position="676"/>
    </location>
</feature>
<dbReference type="GO" id="GO:0015629">
    <property type="term" value="C:actin cytoskeleton"/>
    <property type="evidence" value="ECO:0007669"/>
    <property type="project" value="TreeGrafter"/>
</dbReference>
<dbReference type="InterPro" id="IPR001715">
    <property type="entry name" value="CH_dom"/>
</dbReference>
<dbReference type="PANTHER" id="PTHR47385">
    <property type="entry name" value="CALPONIN"/>
    <property type="match status" value="1"/>
</dbReference>
<dbReference type="GO" id="GO:0007015">
    <property type="term" value="P:actin filament organization"/>
    <property type="evidence" value="ECO:0007669"/>
    <property type="project" value="TreeGrafter"/>
</dbReference>
<feature type="compositionally biased region" description="Polar residues" evidence="1">
    <location>
        <begin position="372"/>
        <end position="392"/>
    </location>
</feature>
<feature type="compositionally biased region" description="Low complexity" evidence="1">
    <location>
        <begin position="193"/>
        <end position="206"/>
    </location>
</feature>
<gene>
    <name evidence="3" type="ORF">HETSPECPRED_002293</name>
</gene>
<dbReference type="EMBL" id="CAJPDS010000015">
    <property type="protein sequence ID" value="CAF9915082.1"/>
    <property type="molecule type" value="Genomic_DNA"/>
</dbReference>
<feature type="compositionally biased region" description="Pro residues" evidence="1">
    <location>
        <begin position="498"/>
        <end position="514"/>
    </location>
</feature>
<feature type="compositionally biased region" description="Low complexity" evidence="1">
    <location>
        <begin position="569"/>
        <end position="585"/>
    </location>
</feature>
<evidence type="ECO:0000313" key="4">
    <source>
        <dbReference type="Proteomes" id="UP000664521"/>
    </source>
</evidence>